<comment type="catalytic activity">
    <reaction evidence="12">
        <text>5,6,7,8-tetrahydropteridine + NAD(+) = 6,7-dihydropteridine + NADH + H(+)</text>
        <dbReference type="Rhea" id="RHEA:17869"/>
        <dbReference type="ChEBI" id="CHEBI:15378"/>
        <dbReference type="ChEBI" id="CHEBI:28889"/>
        <dbReference type="ChEBI" id="CHEBI:30156"/>
        <dbReference type="ChEBI" id="CHEBI:57540"/>
        <dbReference type="ChEBI" id="CHEBI:57945"/>
        <dbReference type="EC" id="1.5.1.34"/>
    </reaction>
    <physiologicalReaction direction="right-to-left" evidence="12">
        <dbReference type="Rhea" id="RHEA:17871"/>
    </physiologicalReaction>
</comment>
<keyword evidence="4" id="KW-0560">Oxidoreductase</keyword>
<name>A0AAV5V6H2_9BILA</name>
<evidence type="ECO:0000256" key="13">
    <source>
        <dbReference type="SAM" id="MobiDB-lite"/>
    </source>
</evidence>
<dbReference type="PANTHER" id="PTHR15104:SF0">
    <property type="entry name" value="DIHYDROPTERIDINE REDUCTASE"/>
    <property type="match status" value="1"/>
</dbReference>
<dbReference type="AlphaFoldDB" id="A0AAV5V6H2"/>
<dbReference type="Gene3D" id="3.40.50.720">
    <property type="entry name" value="NAD(P)-binding Rossmann-like Domain"/>
    <property type="match status" value="1"/>
</dbReference>
<dbReference type="PRINTS" id="PR00081">
    <property type="entry name" value="GDHRDH"/>
</dbReference>
<evidence type="ECO:0000256" key="10">
    <source>
        <dbReference type="ARBA" id="ARBA00042518"/>
    </source>
</evidence>
<comment type="similarity">
    <text evidence="1">Belongs to the short-chain dehydrogenases/reductases (SDR) family.</text>
</comment>
<comment type="function">
    <text evidence="6">Catalyzes the conversion of quinonoid dihydrobiopterin into tetrahydrobiopterin.</text>
</comment>
<dbReference type="Proteomes" id="UP001432322">
    <property type="component" value="Unassembled WGS sequence"/>
</dbReference>
<proteinExistence type="inferred from homology"/>
<evidence type="ECO:0000256" key="4">
    <source>
        <dbReference type="ARBA" id="ARBA00023002"/>
    </source>
</evidence>
<dbReference type="GO" id="GO:0004155">
    <property type="term" value="F:6,7-dihydropteridine reductase activity"/>
    <property type="evidence" value="ECO:0007669"/>
    <property type="project" value="UniProtKB-EC"/>
</dbReference>
<evidence type="ECO:0000313" key="14">
    <source>
        <dbReference type="EMBL" id="GMT15049.1"/>
    </source>
</evidence>
<gene>
    <name evidence="14" type="ORF">PFISCL1PPCAC_6346</name>
</gene>
<dbReference type="Pfam" id="PF13561">
    <property type="entry name" value="adh_short_C2"/>
    <property type="match status" value="1"/>
</dbReference>
<dbReference type="InterPro" id="IPR036291">
    <property type="entry name" value="NAD(P)-bd_dom_sf"/>
</dbReference>
<keyword evidence="3" id="KW-0521">NADP</keyword>
<evidence type="ECO:0000256" key="1">
    <source>
        <dbReference type="ARBA" id="ARBA00006484"/>
    </source>
</evidence>
<dbReference type="FunFam" id="3.40.50.720:FF:000157">
    <property type="entry name" value="Quinoid dihydropteridine reductase"/>
    <property type="match status" value="1"/>
</dbReference>
<dbReference type="PROSITE" id="PS00061">
    <property type="entry name" value="ADH_SHORT"/>
    <property type="match status" value="1"/>
</dbReference>
<protein>
    <recommendedName>
        <fullName evidence="8">Dihydropteridine reductase</fullName>
        <ecNumber evidence="7">1.5.1.34</ecNumber>
    </recommendedName>
    <alternativeName>
        <fullName evidence="10">HDHPR</fullName>
    </alternativeName>
    <alternativeName>
        <fullName evidence="9">Quinoid dihydropteridine reductase</fullName>
    </alternativeName>
</protein>
<feature type="compositionally biased region" description="Polar residues" evidence="13">
    <location>
        <begin position="215"/>
        <end position="228"/>
    </location>
</feature>
<evidence type="ECO:0000313" key="15">
    <source>
        <dbReference type="Proteomes" id="UP001432322"/>
    </source>
</evidence>
<accession>A0AAV5V6H2</accession>
<reference evidence="14" key="1">
    <citation type="submission" date="2023-10" db="EMBL/GenBank/DDBJ databases">
        <title>Genome assembly of Pristionchus species.</title>
        <authorList>
            <person name="Yoshida K."/>
            <person name="Sommer R.J."/>
        </authorList>
    </citation>
    <scope>NUCLEOTIDE SEQUENCE</scope>
    <source>
        <strain evidence="14">RS5133</strain>
    </source>
</reference>
<dbReference type="PANTHER" id="PTHR15104">
    <property type="entry name" value="DIHYDROPTERIDINE REDUCTASE"/>
    <property type="match status" value="1"/>
</dbReference>
<evidence type="ECO:0000256" key="11">
    <source>
        <dbReference type="ARBA" id="ARBA00047429"/>
    </source>
</evidence>
<evidence type="ECO:0000256" key="9">
    <source>
        <dbReference type="ARBA" id="ARBA00041348"/>
    </source>
</evidence>
<organism evidence="14 15">
    <name type="scientific">Pristionchus fissidentatus</name>
    <dbReference type="NCBI Taxonomy" id="1538716"/>
    <lineage>
        <taxon>Eukaryota</taxon>
        <taxon>Metazoa</taxon>
        <taxon>Ecdysozoa</taxon>
        <taxon>Nematoda</taxon>
        <taxon>Chromadorea</taxon>
        <taxon>Rhabditida</taxon>
        <taxon>Rhabditina</taxon>
        <taxon>Diplogasteromorpha</taxon>
        <taxon>Diplogasteroidea</taxon>
        <taxon>Neodiplogasteridae</taxon>
        <taxon>Pristionchus</taxon>
    </lineage>
</organism>
<dbReference type="InterPro" id="IPR020904">
    <property type="entry name" value="Sc_DH/Rdtase_CS"/>
</dbReference>
<comment type="subunit">
    <text evidence="2">Homodimer.</text>
</comment>
<dbReference type="GO" id="GO:0070402">
    <property type="term" value="F:NADPH binding"/>
    <property type="evidence" value="ECO:0007669"/>
    <property type="project" value="TreeGrafter"/>
</dbReference>
<dbReference type="GO" id="GO:0005737">
    <property type="term" value="C:cytoplasm"/>
    <property type="evidence" value="ECO:0007669"/>
    <property type="project" value="TreeGrafter"/>
</dbReference>
<dbReference type="CDD" id="cd05334">
    <property type="entry name" value="DHPR_SDR_c_like"/>
    <property type="match status" value="1"/>
</dbReference>
<keyword evidence="5" id="KW-0783">Tetrahydrobiopterin biosynthesis</keyword>
<dbReference type="EMBL" id="BTSY01000002">
    <property type="protein sequence ID" value="GMT15049.1"/>
    <property type="molecule type" value="Genomic_DNA"/>
</dbReference>
<evidence type="ECO:0000256" key="6">
    <source>
        <dbReference type="ARBA" id="ARBA00037099"/>
    </source>
</evidence>
<evidence type="ECO:0000256" key="3">
    <source>
        <dbReference type="ARBA" id="ARBA00022857"/>
    </source>
</evidence>
<comment type="catalytic activity">
    <reaction evidence="11">
        <text>5,6,7,8-tetrahydropteridine + NADP(+) = 6,7-dihydropteridine + NADPH + H(+)</text>
        <dbReference type="Rhea" id="RHEA:17865"/>
        <dbReference type="ChEBI" id="CHEBI:15378"/>
        <dbReference type="ChEBI" id="CHEBI:28889"/>
        <dbReference type="ChEBI" id="CHEBI:30156"/>
        <dbReference type="ChEBI" id="CHEBI:57783"/>
        <dbReference type="ChEBI" id="CHEBI:58349"/>
        <dbReference type="EC" id="1.5.1.34"/>
    </reaction>
    <physiologicalReaction direction="right-to-left" evidence="11">
        <dbReference type="Rhea" id="RHEA:17867"/>
    </physiologicalReaction>
</comment>
<dbReference type="GO" id="GO:0006559">
    <property type="term" value="P:L-phenylalanine catabolic process"/>
    <property type="evidence" value="ECO:0007669"/>
    <property type="project" value="TreeGrafter"/>
</dbReference>
<dbReference type="SUPFAM" id="SSF51735">
    <property type="entry name" value="NAD(P)-binding Rossmann-fold domains"/>
    <property type="match status" value="1"/>
</dbReference>
<dbReference type="GO" id="GO:0070404">
    <property type="term" value="F:NADH binding"/>
    <property type="evidence" value="ECO:0007669"/>
    <property type="project" value="TreeGrafter"/>
</dbReference>
<dbReference type="GO" id="GO:0006729">
    <property type="term" value="P:tetrahydrobiopterin biosynthetic process"/>
    <property type="evidence" value="ECO:0007669"/>
    <property type="project" value="UniProtKB-KW"/>
</dbReference>
<dbReference type="EC" id="1.5.1.34" evidence="7"/>
<evidence type="ECO:0000256" key="12">
    <source>
        <dbReference type="ARBA" id="ARBA00047536"/>
    </source>
</evidence>
<feature type="non-terminal residue" evidence="14">
    <location>
        <position position="1"/>
    </location>
</feature>
<evidence type="ECO:0000256" key="7">
    <source>
        <dbReference type="ARBA" id="ARBA00039153"/>
    </source>
</evidence>
<evidence type="ECO:0000256" key="5">
    <source>
        <dbReference type="ARBA" id="ARBA00023007"/>
    </source>
</evidence>
<evidence type="ECO:0000256" key="2">
    <source>
        <dbReference type="ARBA" id="ARBA00011738"/>
    </source>
</evidence>
<sequence length="235" mass="25003">LQMPSVIVYGGRGALGHAIALHFKSHGYRVISIDVHSNEDSDISILVDVNSSWTEQEKSIMDSLSSKGIEEVEGVFCVAGGWAGGNASSSDMISNADLMWKQSVFSSTIAAKIAVKHLKKGGILTLTGAEAARSGTAGMIGYGMAKAAVHQLTKSLADKDAGLPEGATVVAILPVTLDTPMNRKWMPDADHSTWTPLSFIAEKFHSWSEKKDSRPTSGTLLSLKTNGGITHEEQH</sequence>
<keyword evidence="15" id="KW-1185">Reference proteome</keyword>
<comment type="caution">
    <text evidence="14">The sequence shown here is derived from an EMBL/GenBank/DDBJ whole genome shotgun (WGS) entry which is preliminary data.</text>
</comment>
<evidence type="ECO:0000256" key="8">
    <source>
        <dbReference type="ARBA" id="ARBA00039520"/>
    </source>
</evidence>
<dbReference type="InterPro" id="IPR002347">
    <property type="entry name" value="SDR_fam"/>
</dbReference>
<feature type="region of interest" description="Disordered" evidence="13">
    <location>
        <begin position="208"/>
        <end position="235"/>
    </location>
</feature>